<reference evidence="1" key="1">
    <citation type="journal article" date="2023" name="G3 (Bethesda)">
        <title>A reference genome for the long-term kleptoplast-retaining sea slug Elysia crispata morphotype clarki.</title>
        <authorList>
            <person name="Eastman K.E."/>
            <person name="Pendleton A.L."/>
            <person name="Shaikh M.A."/>
            <person name="Suttiyut T."/>
            <person name="Ogas R."/>
            <person name="Tomko P."/>
            <person name="Gavelis G."/>
            <person name="Widhalm J.R."/>
            <person name="Wisecaver J.H."/>
        </authorList>
    </citation>
    <scope>NUCLEOTIDE SEQUENCE</scope>
    <source>
        <strain evidence="1">ECLA1</strain>
    </source>
</reference>
<comment type="caution">
    <text evidence="1">The sequence shown here is derived from an EMBL/GenBank/DDBJ whole genome shotgun (WGS) entry which is preliminary data.</text>
</comment>
<gene>
    <name evidence="1" type="ORF">RRG08_027228</name>
</gene>
<evidence type="ECO:0000313" key="1">
    <source>
        <dbReference type="EMBL" id="KAK3775472.1"/>
    </source>
</evidence>
<name>A0AAE1DM32_9GAST</name>
<protein>
    <submittedName>
        <fullName evidence="1">Uncharacterized protein</fullName>
    </submittedName>
</protein>
<sequence>MKAKNDDTKDPCLSPVLVYFEMALSFLPPSGSLNVITLHTGSGNGLYQKKAGQSLFKNSQSETRWLSDKARCARSSCHGFELRRPRFDELGTWAALVIHCLTKA</sequence>
<dbReference type="EMBL" id="JAWDGP010003316">
    <property type="protein sequence ID" value="KAK3775472.1"/>
    <property type="molecule type" value="Genomic_DNA"/>
</dbReference>
<organism evidence="1 2">
    <name type="scientific">Elysia crispata</name>
    <name type="common">lettuce slug</name>
    <dbReference type="NCBI Taxonomy" id="231223"/>
    <lineage>
        <taxon>Eukaryota</taxon>
        <taxon>Metazoa</taxon>
        <taxon>Spiralia</taxon>
        <taxon>Lophotrochozoa</taxon>
        <taxon>Mollusca</taxon>
        <taxon>Gastropoda</taxon>
        <taxon>Heterobranchia</taxon>
        <taxon>Euthyneura</taxon>
        <taxon>Panpulmonata</taxon>
        <taxon>Sacoglossa</taxon>
        <taxon>Placobranchoidea</taxon>
        <taxon>Plakobranchidae</taxon>
        <taxon>Elysia</taxon>
    </lineage>
</organism>
<accession>A0AAE1DM32</accession>
<evidence type="ECO:0000313" key="2">
    <source>
        <dbReference type="Proteomes" id="UP001283361"/>
    </source>
</evidence>
<keyword evidence="2" id="KW-1185">Reference proteome</keyword>
<dbReference type="AlphaFoldDB" id="A0AAE1DM32"/>
<proteinExistence type="predicted"/>
<dbReference type="Proteomes" id="UP001283361">
    <property type="component" value="Unassembled WGS sequence"/>
</dbReference>